<dbReference type="InterPro" id="IPR007062">
    <property type="entry name" value="PPI-2"/>
</dbReference>
<dbReference type="EMBL" id="CCBN010000004">
    <property type="protein sequence ID" value="CDO53286.1"/>
    <property type="molecule type" value="Genomic_DNA"/>
</dbReference>
<evidence type="ECO:0000313" key="4">
    <source>
        <dbReference type="Proteomes" id="UP000242525"/>
    </source>
</evidence>
<dbReference type="PANTHER" id="PTHR12398">
    <property type="entry name" value="PROTEIN PHOSPHATASE INHIBITOR"/>
    <property type="match status" value="1"/>
</dbReference>
<protein>
    <submittedName>
        <fullName evidence="2">Similar to Saccharomyces cerevisiae YMR311C GLC8 Regulatory subunit of protein phosphatase 1 (Glc7p)</fullName>
    </submittedName>
</protein>
<keyword evidence="4" id="KW-1185">Reference proteome</keyword>
<accession>A0A0J9X7T9</accession>
<evidence type="ECO:0000313" key="3">
    <source>
        <dbReference type="EMBL" id="KAF5096208.1"/>
    </source>
</evidence>
<feature type="compositionally biased region" description="Acidic residues" evidence="1">
    <location>
        <begin position="185"/>
        <end position="197"/>
    </location>
</feature>
<reference evidence="3" key="3">
    <citation type="submission" date="2020-01" db="EMBL/GenBank/DDBJ databases">
        <authorList>
            <person name="Perkins V."/>
            <person name="Lessard M.-H."/>
            <person name="Dugat-Bony E."/>
            <person name="Frenette M."/>
            <person name="Labrie S."/>
        </authorList>
    </citation>
    <scope>NUCLEOTIDE SEQUENCE</scope>
    <source>
        <strain evidence="3">LMA-70</strain>
    </source>
</reference>
<reference evidence="2 4" key="1">
    <citation type="submission" date="2014-03" db="EMBL/GenBank/DDBJ databases">
        <authorList>
            <person name="Casaregola S."/>
        </authorList>
    </citation>
    <scope>NUCLEOTIDE SEQUENCE [LARGE SCALE GENOMIC DNA]</scope>
    <source>
        <strain evidence="2 4">CLIB 918</strain>
    </source>
</reference>
<evidence type="ECO:0000313" key="2">
    <source>
        <dbReference type="EMBL" id="CDO53286.1"/>
    </source>
</evidence>
<reference evidence="3" key="2">
    <citation type="journal article" date="2020" name="Front. Microbiol.">
        <title>Phenotypic and Genetic Characterization of the Cheese Ripening Yeast Geotrichum candidum.</title>
        <authorList>
            <person name="Perkins V."/>
            <person name="Vignola S."/>
            <person name="Lessard M.H."/>
            <person name="Plante P.L."/>
            <person name="Corbeil J."/>
            <person name="Dugat-Bony E."/>
            <person name="Frenette M."/>
            <person name="Labrie S."/>
        </authorList>
    </citation>
    <scope>NUCLEOTIDE SEQUENCE</scope>
    <source>
        <strain evidence="3">LMA-70</strain>
    </source>
</reference>
<proteinExistence type="predicted"/>
<dbReference type="EMBL" id="QQZK01000123">
    <property type="protein sequence ID" value="KAF5096208.1"/>
    <property type="molecule type" value="Genomic_DNA"/>
</dbReference>
<sequence length="230" mass="25478">MPDQIKAKGILRNKNESSPIALSENNGTPTSSSSLVEGNSDAAVPFDRNAVLENTRANAQIHSVGSSIIQKHKLDLEDEIAKDPESAATAAAHLKWNEANLYLNEQEKSATMKITEPKTPFQGAVGDSEYYKPDDEDDELSLPPALDSLQGEPLLLGEPEVSGPDPTIQTDRIIVDEKAKRDDSNDNQDDSEPEETPEERHKRFEAMRKNHYYMKGAVLHKPVEDDDDEE</sequence>
<dbReference type="OrthoDB" id="551302at2759"/>
<dbReference type="GO" id="GO:0009966">
    <property type="term" value="P:regulation of signal transduction"/>
    <property type="evidence" value="ECO:0007669"/>
    <property type="project" value="InterPro"/>
</dbReference>
<feature type="region of interest" description="Disordered" evidence="1">
    <location>
        <begin position="1"/>
        <end position="41"/>
    </location>
</feature>
<evidence type="ECO:0000256" key="1">
    <source>
        <dbReference type="SAM" id="MobiDB-lite"/>
    </source>
</evidence>
<gene>
    <name evidence="2" type="ORF">BN980_GECA04s07281g</name>
    <name evidence="3" type="ORF">DV451_004367</name>
</gene>
<dbReference type="GO" id="GO:0004864">
    <property type="term" value="F:protein phosphatase inhibitor activity"/>
    <property type="evidence" value="ECO:0007669"/>
    <property type="project" value="InterPro"/>
</dbReference>
<feature type="compositionally biased region" description="Polar residues" evidence="1">
    <location>
        <begin position="16"/>
        <end position="37"/>
    </location>
</feature>
<organism evidence="2 4">
    <name type="scientific">Geotrichum candidum</name>
    <name type="common">Oospora lactis</name>
    <name type="synonym">Dipodascus geotrichum</name>
    <dbReference type="NCBI Taxonomy" id="1173061"/>
    <lineage>
        <taxon>Eukaryota</taxon>
        <taxon>Fungi</taxon>
        <taxon>Dikarya</taxon>
        <taxon>Ascomycota</taxon>
        <taxon>Saccharomycotina</taxon>
        <taxon>Dipodascomycetes</taxon>
        <taxon>Dipodascales</taxon>
        <taxon>Dipodascaceae</taxon>
        <taxon>Geotrichum</taxon>
    </lineage>
</organism>
<dbReference type="Proteomes" id="UP000750522">
    <property type="component" value="Unassembled WGS sequence"/>
</dbReference>
<dbReference type="AlphaFoldDB" id="A0A0J9X7T9"/>
<dbReference type="STRING" id="1173061.A0A0J9X7T9"/>
<dbReference type="Proteomes" id="UP000242525">
    <property type="component" value="Unassembled WGS sequence"/>
</dbReference>
<dbReference type="PANTHER" id="PTHR12398:SF20">
    <property type="entry name" value="PROTEIN PHOSPHATASE 1 REGULATORY INHIBITOR SUBUNIT 2"/>
    <property type="match status" value="1"/>
</dbReference>
<feature type="compositionally biased region" description="Basic and acidic residues" evidence="1">
    <location>
        <begin position="173"/>
        <end position="184"/>
    </location>
</feature>
<feature type="region of interest" description="Disordered" evidence="1">
    <location>
        <begin position="111"/>
        <end position="208"/>
    </location>
</feature>
<feature type="compositionally biased region" description="Basic and acidic residues" evidence="1">
    <location>
        <begin position="198"/>
        <end position="208"/>
    </location>
</feature>
<dbReference type="Pfam" id="PF04979">
    <property type="entry name" value="IPP-2"/>
    <property type="match status" value="1"/>
</dbReference>
<comment type="caution">
    <text evidence="2">The sequence shown here is derived from an EMBL/GenBank/DDBJ whole genome shotgun (WGS) entry which is preliminary data.</text>
</comment>
<name>A0A0J9X7T9_GEOCN</name>
<feature type="compositionally biased region" description="Low complexity" evidence="1">
    <location>
        <begin position="141"/>
        <end position="164"/>
    </location>
</feature>